<dbReference type="AlphaFoldDB" id="A0A5B7D4Z9"/>
<feature type="compositionally biased region" description="Pro residues" evidence="1">
    <location>
        <begin position="12"/>
        <end position="26"/>
    </location>
</feature>
<accession>A0A5B7D4Z9</accession>
<feature type="region of interest" description="Disordered" evidence="1">
    <location>
        <begin position="1"/>
        <end position="47"/>
    </location>
</feature>
<evidence type="ECO:0000313" key="3">
    <source>
        <dbReference type="Proteomes" id="UP000324222"/>
    </source>
</evidence>
<gene>
    <name evidence="2" type="ORF">E2C01_008680</name>
</gene>
<dbReference type="Proteomes" id="UP000324222">
    <property type="component" value="Unassembled WGS sequence"/>
</dbReference>
<evidence type="ECO:0000313" key="2">
    <source>
        <dbReference type="EMBL" id="MPC15876.1"/>
    </source>
</evidence>
<feature type="compositionally biased region" description="Low complexity" evidence="1">
    <location>
        <begin position="27"/>
        <end position="36"/>
    </location>
</feature>
<dbReference type="EMBL" id="VSRR010000460">
    <property type="protein sequence ID" value="MPC15876.1"/>
    <property type="molecule type" value="Genomic_DNA"/>
</dbReference>
<reference evidence="2 3" key="1">
    <citation type="submission" date="2019-05" db="EMBL/GenBank/DDBJ databases">
        <title>Another draft genome of Portunus trituberculatus and its Hox gene families provides insights of decapod evolution.</title>
        <authorList>
            <person name="Jeong J.-H."/>
            <person name="Song I."/>
            <person name="Kim S."/>
            <person name="Choi T."/>
            <person name="Kim D."/>
            <person name="Ryu S."/>
            <person name="Kim W."/>
        </authorList>
    </citation>
    <scope>NUCLEOTIDE SEQUENCE [LARGE SCALE GENOMIC DNA]</scope>
    <source>
        <tissue evidence="2">Muscle</tissue>
    </source>
</reference>
<evidence type="ECO:0000256" key="1">
    <source>
        <dbReference type="SAM" id="MobiDB-lite"/>
    </source>
</evidence>
<feature type="compositionally biased region" description="Polar residues" evidence="1">
    <location>
        <begin position="38"/>
        <end position="47"/>
    </location>
</feature>
<comment type="caution">
    <text evidence="2">The sequence shown here is derived from an EMBL/GenBank/DDBJ whole genome shotgun (WGS) entry which is preliminary data.</text>
</comment>
<protein>
    <submittedName>
        <fullName evidence="2">Uncharacterized protein</fullName>
    </submittedName>
</protein>
<name>A0A5B7D4Z9_PORTR</name>
<keyword evidence="3" id="KW-1185">Reference proteome</keyword>
<sequence>MPHISVTAAPHQPTPVPVALPPPSRLPPQRRLPPSLDNGLQPSGSFTPSNEQYTPFCIHTSHCCVPNLLAPNIKI</sequence>
<proteinExistence type="predicted"/>
<organism evidence="2 3">
    <name type="scientific">Portunus trituberculatus</name>
    <name type="common">Swimming crab</name>
    <name type="synonym">Neptunus trituberculatus</name>
    <dbReference type="NCBI Taxonomy" id="210409"/>
    <lineage>
        <taxon>Eukaryota</taxon>
        <taxon>Metazoa</taxon>
        <taxon>Ecdysozoa</taxon>
        <taxon>Arthropoda</taxon>
        <taxon>Crustacea</taxon>
        <taxon>Multicrustacea</taxon>
        <taxon>Malacostraca</taxon>
        <taxon>Eumalacostraca</taxon>
        <taxon>Eucarida</taxon>
        <taxon>Decapoda</taxon>
        <taxon>Pleocyemata</taxon>
        <taxon>Brachyura</taxon>
        <taxon>Eubrachyura</taxon>
        <taxon>Portunoidea</taxon>
        <taxon>Portunidae</taxon>
        <taxon>Portuninae</taxon>
        <taxon>Portunus</taxon>
    </lineage>
</organism>